<proteinExistence type="predicted"/>
<reference evidence="2 3" key="1">
    <citation type="submission" date="2019-10" db="EMBL/GenBank/DDBJ databases">
        <title>Genome sequence of Azospirillum melinis.</title>
        <authorList>
            <person name="Ambrosini A."/>
            <person name="Sant'Anna F.H."/>
            <person name="Cassan F.D."/>
            <person name="Souza E.M."/>
            <person name="Passaglia L.M.P."/>
        </authorList>
    </citation>
    <scope>NUCLEOTIDE SEQUENCE [LARGE SCALE GENOMIC DNA]</scope>
    <source>
        <strain evidence="2 3">TMCY0552</strain>
    </source>
</reference>
<feature type="compositionally biased region" description="Basic and acidic residues" evidence="1">
    <location>
        <begin position="449"/>
        <end position="473"/>
    </location>
</feature>
<dbReference type="Proteomes" id="UP000605086">
    <property type="component" value="Unassembled WGS sequence"/>
</dbReference>
<evidence type="ECO:0000313" key="2">
    <source>
        <dbReference type="EMBL" id="NUB04511.1"/>
    </source>
</evidence>
<feature type="compositionally biased region" description="Polar residues" evidence="1">
    <location>
        <begin position="26"/>
        <end position="35"/>
    </location>
</feature>
<feature type="region of interest" description="Disordered" evidence="1">
    <location>
        <begin position="26"/>
        <end position="48"/>
    </location>
</feature>
<protein>
    <submittedName>
        <fullName evidence="2">Phage portal protein</fullName>
    </submittedName>
</protein>
<dbReference type="Pfam" id="PF05136">
    <property type="entry name" value="Phage_portal_2"/>
    <property type="match status" value="1"/>
</dbReference>
<evidence type="ECO:0000256" key="1">
    <source>
        <dbReference type="SAM" id="MobiDB-lite"/>
    </source>
</evidence>
<evidence type="ECO:0000313" key="3">
    <source>
        <dbReference type="Proteomes" id="UP000605086"/>
    </source>
</evidence>
<gene>
    <name evidence="2" type="ORF">GBZ48_35555</name>
</gene>
<feature type="region of interest" description="Disordered" evidence="1">
    <location>
        <begin position="447"/>
        <end position="504"/>
    </location>
</feature>
<keyword evidence="3" id="KW-1185">Reference proteome</keyword>
<dbReference type="InterPro" id="IPR006429">
    <property type="entry name" value="Phage_lambda_portal"/>
</dbReference>
<accession>A0ABX2KSM5</accession>
<organism evidence="2 3">
    <name type="scientific">Azospirillum melinis</name>
    <dbReference type="NCBI Taxonomy" id="328839"/>
    <lineage>
        <taxon>Bacteria</taxon>
        <taxon>Pseudomonadati</taxon>
        <taxon>Pseudomonadota</taxon>
        <taxon>Alphaproteobacteria</taxon>
        <taxon>Rhodospirillales</taxon>
        <taxon>Azospirillaceae</taxon>
        <taxon>Azospirillum</taxon>
    </lineage>
</organism>
<name>A0ABX2KSM5_9PROT</name>
<dbReference type="NCBIfam" id="TIGR01539">
    <property type="entry name" value="portal_lambda"/>
    <property type="match status" value="1"/>
</dbReference>
<sequence>MRNGDVRIRIKGTGLYVEPFRAQAQQPAFPSTGQGKRTAGMRRVSGAGPNSVVGGNGVLLRQQSRQAVRSNWAAGRAVDLAVTHTIGTGIKPQSLCPDPVFREAVQQLWYDWTEFADADGVLDFYGLQALAVQEWIEGSECFARLRPRKPSDGLPVPLQIQLIESEQVPHEHTTIVPGGNTVVQGIERDQLGRRTAYWMYRQHPGEWMLGGGDASLVRVPAAEVLHLYHPTRAGQLRGVPQLSRMLVRLNEAGEYEDAELVRKKVAAMKMGAITRKPGSDEGEPLIGEEEADAAGVADVGMEPGTMLVLDDGEDVKWFDPVDVGGNYETFMRWNYRGVAASVNQLYEELTGDYSTLNDRTFRAAFNTFKRRYRFYQHNIVAQQFCARVWRRFIDLALIAGTLQRPAGVADRDLYRVAWTPDRWEYIHPLQDVQAVLKEIEGGLTSRTKAVSERNDDVEDIDRQRGDDAKREQKLGLAPVAPPEGGDRYRVTPPAPAPDPGASKP</sequence>
<dbReference type="EMBL" id="WHOS01000124">
    <property type="protein sequence ID" value="NUB04511.1"/>
    <property type="molecule type" value="Genomic_DNA"/>
</dbReference>
<dbReference type="RefSeq" id="WP_174475324.1">
    <property type="nucleotide sequence ID" value="NZ_JAGINN010000033.1"/>
</dbReference>
<comment type="caution">
    <text evidence="2">The sequence shown here is derived from an EMBL/GenBank/DDBJ whole genome shotgun (WGS) entry which is preliminary data.</text>
</comment>